<sequence length="311" mass="35172">MEYYGVNIMWLNLQLFGFRALWSPYFLIFVVGIGVLYYLITGPLRYKFGGQDKPTVKQQFFFYGGLILLYIVKGSPVDLMTHITLTAHMIQMAIYLIVFPIFMVKGIPTWIWEKVLLKPVIRPILKVLTFPLVSIVLFNGLFSLYHIPFIFDFSKSSPIAHATIHLILLIFGFLVWFPIMSPVKEFEQIKQPLWKIFYIFGNGLLITPACVLIIFADTPLFAAYSSTGAWLQALALCVPGDVLDGLAATIKVTGPELFTSMSTLEDQQLGGIIMKIMQEIAYGVMLARIFFAWFSPEALKVDPLPSTVSND</sequence>
<feature type="transmembrane region" description="Helical" evidence="6">
    <location>
        <begin position="197"/>
        <end position="216"/>
    </location>
</feature>
<evidence type="ECO:0000256" key="1">
    <source>
        <dbReference type="ARBA" id="ARBA00004651"/>
    </source>
</evidence>
<evidence type="ECO:0000256" key="2">
    <source>
        <dbReference type="ARBA" id="ARBA00022475"/>
    </source>
</evidence>
<feature type="transmembrane region" description="Helical" evidence="6">
    <location>
        <begin position="159"/>
        <end position="177"/>
    </location>
</feature>
<keyword evidence="8" id="KW-1185">Reference proteome</keyword>
<dbReference type="Proteomes" id="UP000613512">
    <property type="component" value="Unassembled WGS sequence"/>
</dbReference>
<dbReference type="InterPro" id="IPR019108">
    <property type="entry name" value="Caa3_assmbl_CtaG-rel"/>
</dbReference>
<feature type="transmembrane region" description="Helical" evidence="6">
    <location>
        <begin position="89"/>
        <end position="112"/>
    </location>
</feature>
<name>A0A916S476_9BACI</name>
<dbReference type="NCBIfam" id="TIGR02737">
    <property type="entry name" value="caa3_CtaG"/>
    <property type="match status" value="1"/>
</dbReference>
<proteinExistence type="predicted"/>
<evidence type="ECO:0000256" key="4">
    <source>
        <dbReference type="ARBA" id="ARBA00022989"/>
    </source>
</evidence>
<comment type="caution">
    <text evidence="7">The sequence shown here is derived from an EMBL/GenBank/DDBJ whole genome shotgun (WGS) entry which is preliminary data.</text>
</comment>
<reference evidence="7" key="1">
    <citation type="journal article" date="2014" name="Int. J. Syst. Evol. Microbiol.">
        <title>Complete genome sequence of Corynebacterium casei LMG S-19264T (=DSM 44701T), isolated from a smear-ripened cheese.</title>
        <authorList>
            <consortium name="US DOE Joint Genome Institute (JGI-PGF)"/>
            <person name="Walter F."/>
            <person name="Albersmeier A."/>
            <person name="Kalinowski J."/>
            <person name="Ruckert C."/>
        </authorList>
    </citation>
    <scope>NUCLEOTIDE SEQUENCE</scope>
    <source>
        <strain evidence="7">CGMCC 1.12408</strain>
    </source>
</reference>
<dbReference type="Pfam" id="PF09678">
    <property type="entry name" value="Caa3_CtaG"/>
    <property type="match status" value="1"/>
</dbReference>
<feature type="transmembrane region" description="Helical" evidence="6">
    <location>
        <begin position="60"/>
        <end position="77"/>
    </location>
</feature>
<feature type="transmembrane region" description="Helical" evidence="6">
    <location>
        <begin position="20"/>
        <end position="40"/>
    </location>
</feature>
<organism evidence="7 8">
    <name type="scientific">Ornithinibacillus halotolerans</name>
    <dbReference type="NCBI Taxonomy" id="1274357"/>
    <lineage>
        <taxon>Bacteria</taxon>
        <taxon>Bacillati</taxon>
        <taxon>Bacillota</taxon>
        <taxon>Bacilli</taxon>
        <taxon>Bacillales</taxon>
        <taxon>Bacillaceae</taxon>
        <taxon>Ornithinibacillus</taxon>
    </lineage>
</organism>
<evidence type="ECO:0000256" key="3">
    <source>
        <dbReference type="ARBA" id="ARBA00022692"/>
    </source>
</evidence>
<protein>
    <submittedName>
        <fullName evidence="7">Cytochrome c oxidase assembly factor CtaG</fullName>
    </submittedName>
</protein>
<evidence type="ECO:0000256" key="5">
    <source>
        <dbReference type="ARBA" id="ARBA00023136"/>
    </source>
</evidence>
<evidence type="ECO:0000313" key="8">
    <source>
        <dbReference type="Proteomes" id="UP000613512"/>
    </source>
</evidence>
<dbReference type="GO" id="GO:0005886">
    <property type="term" value="C:plasma membrane"/>
    <property type="evidence" value="ECO:0007669"/>
    <property type="project" value="UniProtKB-SubCell"/>
</dbReference>
<keyword evidence="3 6" id="KW-0812">Transmembrane</keyword>
<feature type="transmembrane region" description="Helical" evidence="6">
    <location>
        <begin position="124"/>
        <end position="147"/>
    </location>
</feature>
<dbReference type="EMBL" id="BMEY01000016">
    <property type="protein sequence ID" value="GGA83709.1"/>
    <property type="molecule type" value="Genomic_DNA"/>
</dbReference>
<dbReference type="AlphaFoldDB" id="A0A916S476"/>
<evidence type="ECO:0000313" key="7">
    <source>
        <dbReference type="EMBL" id="GGA83709.1"/>
    </source>
</evidence>
<keyword evidence="4 6" id="KW-1133">Transmembrane helix</keyword>
<reference evidence="7" key="2">
    <citation type="submission" date="2020-09" db="EMBL/GenBank/DDBJ databases">
        <authorList>
            <person name="Sun Q."/>
            <person name="Zhou Y."/>
        </authorList>
    </citation>
    <scope>NUCLEOTIDE SEQUENCE</scope>
    <source>
        <strain evidence="7">CGMCC 1.12408</strain>
    </source>
</reference>
<accession>A0A916S476</accession>
<gene>
    <name evidence="7" type="primary">ctaG</name>
    <name evidence="7" type="ORF">GCM10008025_28510</name>
</gene>
<comment type="subcellular location">
    <subcellularLocation>
        <location evidence="1">Cell membrane</location>
        <topology evidence="1">Multi-pass membrane protein</topology>
    </subcellularLocation>
</comment>
<dbReference type="InterPro" id="IPR014108">
    <property type="entry name" value="Caa3-assmbl_CtaG"/>
</dbReference>
<evidence type="ECO:0000256" key="6">
    <source>
        <dbReference type="SAM" id="Phobius"/>
    </source>
</evidence>
<keyword evidence="2" id="KW-1003">Cell membrane</keyword>
<keyword evidence="5 6" id="KW-0472">Membrane</keyword>